<name>A0ABS8ENR6_9FLAO</name>
<keyword evidence="2" id="KW-0732">Signal</keyword>
<accession>A0ABS8ENR6</accession>
<evidence type="ECO:0000313" key="4">
    <source>
        <dbReference type="Proteomes" id="UP000778797"/>
    </source>
</evidence>
<feature type="chain" id="PRO_5046072891" evidence="2">
    <location>
        <begin position="22"/>
        <end position="230"/>
    </location>
</feature>
<sequence>MKTQSFLTSFLLALIMLSCNSVEFTEEFKAETSGKYLYNADDVIEVYYKGNDLYLKWREGEMKSVTTGDNEFFVADMYKKLHFVENSSSKEKYLSVIQEENTDSITYDYLKVADDYKTPSTYLKEANYEKALEGFLKIKEKDSTSEFIQQYKFNRIGYRFLRDKKHEDAVAIFKMNTILHPNSPNVYDSLGDGYLATGDSLNAYNNYLKSYDLNSRNKRAKEFIEIYEAK</sequence>
<evidence type="ECO:0000256" key="1">
    <source>
        <dbReference type="PROSITE-ProRule" id="PRU00339"/>
    </source>
</evidence>
<comment type="caution">
    <text evidence="3">The sequence shown here is derived from an EMBL/GenBank/DDBJ whole genome shotgun (WGS) entry which is preliminary data.</text>
</comment>
<feature type="repeat" description="TPR" evidence="1">
    <location>
        <begin position="184"/>
        <end position="217"/>
    </location>
</feature>
<proteinExistence type="predicted"/>
<dbReference type="EMBL" id="JAFMPT010000012">
    <property type="protein sequence ID" value="MCC1484869.1"/>
    <property type="molecule type" value="Genomic_DNA"/>
</dbReference>
<keyword evidence="1" id="KW-0802">TPR repeat</keyword>
<dbReference type="InterPro" id="IPR011990">
    <property type="entry name" value="TPR-like_helical_dom_sf"/>
</dbReference>
<protein>
    <submittedName>
        <fullName evidence="3">Tetratricopeptide repeat protein</fullName>
    </submittedName>
</protein>
<keyword evidence="4" id="KW-1185">Reference proteome</keyword>
<dbReference type="Proteomes" id="UP000778797">
    <property type="component" value="Unassembled WGS sequence"/>
</dbReference>
<reference evidence="3" key="1">
    <citation type="submission" date="2021-03" db="EMBL/GenBank/DDBJ databases">
        <authorList>
            <person name="Ping X."/>
        </authorList>
    </citation>
    <scope>NUCLEOTIDE SEQUENCE</scope>
    <source>
        <strain evidence="3">E313</strain>
    </source>
</reference>
<dbReference type="InterPro" id="IPR019734">
    <property type="entry name" value="TPR_rpt"/>
</dbReference>
<organism evidence="3 4">
    <name type="scientific">Winogradskyella immobilis</name>
    <dbReference type="NCBI Taxonomy" id="2816852"/>
    <lineage>
        <taxon>Bacteria</taxon>
        <taxon>Pseudomonadati</taxon>
        <taxon>Bacteroidota</taxon>
        <taxon>Flavobacteriia</taxon>
        <taxon>Flavobacteriales</taxon>
        <taxon>Flavobacteriaceae</taxon>
        <taxon>Winogradskyella</taxon>
    </lineage>
</organism>
<evidence type="ECO:0000313" key="3">
    <source>
        <dbReference type="EMBL" id="MCC1484869.1"/>
    </source>
</evidence>
<dbReference type="Gene3D" id="1.25.40.10">
    <property type="entry name" value="Tetratricopeptide repeat domain"/>
    <property type="match status" value="1"/>
</dbReference>
<dbReference type="SUPFAM" id="SSF48452">
    <property type="entry name" value="TPR-like"/>
    <property type="match status" value="1"/>
</dbReference>
<evidence type="ECO:0000256" key="2">
    <source>
        <dbReference type="SAM" id="SignalP"/>
    </source>
</evidence>
<dbReference type="RefSeq" id="WP_227477343.1">
    <property type="nucleotide sequence ID" value="NZ_JAFMPT010000012.1"/>
</dbReference>
<dbReference type="PROSITE" id="PS50005">
    <property type="entry name" value="TPR"/>
    <property type="match status" value="1"/>
</dbReference>
<reference evidence="3" key="2">
    <citation type="submission" date="2021-10" db="EMBL/GenBank/DDBJ databases">
        <title>Genome of Winogradskyella sp. E313.</title>
        <authorList>
            <person name="Zhou Y."/>
        </authorList>
    </citation>
    <scope>NUCLEOTIDE SEQUENCE</scope>
    <source>
        <strain evidence="3">E313</strain>
    </source>
</reference>
<gene>
    <name evidence="3" type="ORF">J1C55_09730</name>
</gene>
<feature type="signal peptide" evidence="2">
    <location>
        <begin position="1"/>
        <end position="21"/>
    </location>
</feature>
<dbReference type="PROSITE" id="PS51257">
    <property type="entry name" value="PROKAR_LIPOPROTEIN"/>
    <property type="match status" value="1"/>
</dbReference>